<keyword evidence="3" id="KW-1185">Reference proteome</keyword>
<name>A0ABN2QGY8_9MICO</name>
<evidence type="ECO:0000313" key="3">
    <source>
        <dbReference type="Proteomes" id="UP001499933"/>
    </source>
</evidence>
<feature type="transmembrane region" description="Helical" evidence="1">
    <location>
        <begin position="165"/>
        <end position="186"/>
    </location>
</feature>
<reference evidence="2 3" key="1">
    <citation type="journal article" date="2019" name="Int. J. Syst. Evol. Microbiol.">
        <title>The Global Catalogue of Microorganisms (GCM) 10K type strain sequencing project: providing services to taxonomists for standard genome sequencing and annotation.</title>
        <authorList>
            <consortium name="The Broad Institute Genomics Platform"/>
            <consortium name="The Broad Institute Genome Sequencing Center for Infectious Disease"/>
            <person name="Wu L."/>
            <person name="Ma J."/>
        </authorList>
    </citation>
    <scope>NUCLEOTIDE SEQUENCE [LARGE SCALE GENOMIC DNA]</scope>
    <source>
        <strain evidence="2 3">JCM 14901</strain>
    </source>
</reference>
<feature type="transmembrane region" description="Helical" evidence="1">
    <location>
        <begin position="66"/>
        <end position="90"/>
    </location>
</feature>
<feature type="transmembrane region" description="Helical" evidence="1">
    <location>
        <begin position="26"/>
        <end position="45"/>
    </location>
</feature>
<feature type="transmembrane region" description="Helical" evidence="1">
    <location>
        <begin position="102"/>
        <end position="119"/>
    </location>
</feature>
<proteinExistence type="predicted"/>
<keyword evidence="1" id="KW-1133">Transmembrane helix</keyword>
<keyword evidence="1" id="KW-0472">Membrane</keyword>
<dbReference type="Proteomes" id="UP001499933">
    <property type="component" value="Unassembled WGS sequence"/>
</dbReference>
<keyword evidence="1" id="KW-0812">Transmembrane</keyword>
<sequence length="200" mass="21094">MIGSACFALGVVPAYAAAVGPVWDSATFFLGSLFFTTAGFIQLALSGRRPPRNAWRGADAADWWAAAIQFVGTILFNVSTVTVLIVAANSPAHEFTGWRPDAWGSIAFLVSSTFALVAASRRHELWDPMARTFHGTMLNMVGSIAFGISAVGAYVYPASGDLRNLAWANLGTFVGAVCFFVAALLARRSDLAGEAKPATA</sequence>
<evidence type="ECO:0000313" key="2">
    <source>
        <dbReference type="EMBL" id="GAA1951879.1"/>
    </source>
</evidence>
<dbReference type="EMBL" id="BAAAOG010000001">
    <property type="protein sequence ID" value="GAA1951879.1"/>
    <property type="molecule type" value="Genomic_DNA"/>
</dbReference>
<evidence type="ECO:0008006" key="4">
    <source>
        <dbReference type="Google" id="ProtNLM"/>
    </source>
</evidence>
<comment type="caution">
    <text evidence="2">The sequence shown here is derived from an EMBL/GenBank/DDBJ whole genome shotgun (WGS) entry which is preliminary data.</text>
</comment>
<protein>
    <recommendedName>
        <fullName evidence="4">NADH-ubiquinone oxidoreductase</fullName>
    </recommendedName>
</protein>
<accession>A0ABN2QGY8</accession>
<organism evidence="2 3">
    <name type="scientific">Microbacterium deminutum</name>
    <dbReference type="NCBI Taxonomy" id="344164"/>
    <lineage>
        <taxon>Bacteria</taxon>
        <taxon>Bacillati</taxon>
        <taxon>Actinomycetota</taxon>
        <taxon>Actinomycetes</taxon>
        <taxon>Micrococcales</taxon>
        <taxon>Microbacteriaceae</taxon>
        <taxon>Microbacterium</taxon>
    </lineage>
</organism>
<feature type="transmembrane region" description="Helical" evidence="1">
    <location>
        <begin position="140"/>
        <end position="159"/>
    </location>
</feature>
<evidence type="ECO:0000256" key="1">
    <source>
        <dbReference type="SAM" id="Phobius"/>
    </source>
</evidence>
<gene>
    <name evidence="2" type="ORF">GCM10009776_12280</name>
</gene>